<evidence type="ECO:0000256" key="4">
    <source>
        <dbReference type="ARBA" id="ARBA00022694"/>
    </source>
</evidence>
<dbReference type="EMBL" id="QKRA01000001">
    <property type="protein sequence ID" value="RDL45704.1"/>
    <property type="molecule type" value="Genomic_DNA"/>
</dbReference>
<dbReference type="Pfam" id="PF03942">
    <property type="entry name" value="DTW"/>
    <property type="match status" value="1"/>
</dbReference>
<proteinExistence type="predicted"/>
<dbReference type="GO" id="GO:0008033">
    <property type="term" value="P:tRNA processing"/>
    <property type="evidence" value="ECO:0007669"/>
    <property type="project" value="UniProtKB-KW"/>
</dbReference>
<evidence type="ECO:0000256" key="2">
    <source>
        <dbReference type="ARBA" id="ARBA00022679"/>
    </source>
</evidence>
<feature type="domain" description="DTW" evidence="5">
    <location>
        <begin position="37"/>
        <end position="232"/>
    </location>
</feature>
<name>A0A370UD47_9GAMM</name>
<dbReference type="OrthoDB" id="370626at2"/>
<organism evidence="6 7">
    <name type="scientific">Marinomonas piezotolerans</name>
    <dbReference type="NCBI Taxonomy" id="2213058"/>
    <lineage>
        <taxon>Bacteria</taxon>
        <taxon>Pseudomonadati</taxon>
        <taxon>Pseudomonadota</taxon>
        <taxon>Gammaproteobacteria</taxon>
        <taxon>Oceanospirillales</taxon>
        <taxon>Oceanospirillaceae</taxon>
        <taxon>Marinomonas</taxon>
    </lineage>
</organism>
<dbReference type="GO" id="GO:0016432">
    <property type="term" value="F:tRNA-uridine aminocarboxypropyltransferase activity"/>
    <property type="evidence" value="ECO:0007669"/>
    <property type="project" value="UniProtKB-EC"/>
</dbReference>
<accession>A0A370UD47</accession>
<protein>
    <recommendedName>
        <fullName evidence="1">tRNA-uridine aminocarboxypropyltransferase</fullName>
        <ecNumber evidence="1">2.5.1.25</ecNumber>
    </recommendedName>
</protein>
<dbReference type="PANTHER" id="PTHR21392:SF1">
    <property type="entry name" value="TRNA-URIDINE AMINOCARBOXYPROPYLTRANSFERASE"/>
    <property type="match status" value="1"/>
</dbReference>
<dbReference type="InterPro" id="IPR005636">
    <property type="entry name" value="DTW"/>
</dbReference>
<evidence type="ECO:0000256" key="1">
    <source>
        <dbReference type="ARBA" id="ARBA00012386"/>
    </source>
</evidence>
<keyword evidence="2" id="KW-0808">Transferase</keyword>
<dbReference type="Proteomes" id="UP000254326">
    <property type="component" value="Unassembled WGS sequence"/>
</dbReference>
<keyword evidence="7" id="KW-1185">Reference proteome</keyword>
<evidence type="ECO:0000313" key="7">
    <source>
        <dbReference type="Proteomes" id="UP000254326"/>
    </source>
</evidence>
<evidence type="ECO:0000256" key="3">
    <source>
        <dbReference type="ARBA" id="ARBA00022691"/>
    </source>
</evidence>
<evidence type="ECO:0000259" key="5">
    <source>
        <dbReference type="SMART" id="SM01144"/>
    </source>
</evidence>
<dbReference type="RefSeq" id="WP_115466293.1">
    <property type="nucleotide sequence ID" value="NZ_QKRA01000001.1"/>
</dbReference>
<dbReference type="SMART" id="SM01144">
    <property type="entry name" value="DTW"/>
    <property type="match status" value="1"/>
</dbReference>
<comment type="caution">
    <text evidence="6">The sequence shown here is derived from an EMBL/GenBank/DDBJ whole genome shotgun (WGS) entry which is preliminary data.</text>
</comment>
<dbReference type="EC" id="2.5.1.25" evidence="1"/>
<keyword evidence="3" id="KW-0949">S-adenosyl-L-methionine</keyword>
<dbReference type="InterPro" id="IPR039262">
    <property type="entry name" value="DTWD2/TAPT"/>
</dbReference>
<reference evidence="6 7" key="1">
    <citation type="submission" date="2018-06" db="EMBL/GenBank/DDBJ databases">
        <title>Marinomonas sp. YLB-05 draft genome sequence.</title>
        <authorList>
            <person name="Yu L."/>
            <person name="Tang X."/>
        </authorList>
    </citation>
    <scope>NUCLEOTIDE SEQUENCE [LARGE SCALE GENOMIC DNA]</scope>
    <source>
        <strain evidence="6 7">YLB-05</strain>
    </source>
</reference>
<evidence type="ECO:0000313" key="6">
    <source>
        <dbReference type="EMBL" id="RDL45704.1"/>
    </source>
</evidence>
<dbReference type="AlphaFoldDB" id="A0A370UD47"/>
<dbReference type="PANTHER" id="PTHR21392">
    <property type="entry name" value="TRNA-URIDINE AMINOCARBOXYPROPYLTRANSFERASE 2"/>
    <property type="match status" value="1"/>
</dbReference>
<keyword evidence="4" id="KW-0819">tRNA processing</keyword>
<sequence length="246" mass="28391">MTNDDNTSRTFAPHRVDILRNTAKQNSQRDFVARGSNAERCPTCLMASFACFCHKRHPSSTSIQFTLLYHYTEIHKPTNSGRLIADLFPNQVDAYIWSRTEPDKHLIERLEKHHGHSIILYPCTDHREKNKAHIAQLPTFNNAPLHVIVLDATWRLASKMLHQSRWLDSIPTFGISENVQKTFMVRQAKHDHQFATAEVVSMLLAQHGETLQSELLADYYDTFNQHSVLSRRRNQLPPKDIPTSKN</sequence>
<gene>
    <name evidence="6" type="ORF">DN730_01245</name>
</gene>